<keyword evidence="3" id="KW-0732">Signal</keyword>
<feature type="compositionally biased region" description="Basic and acidic residues" evidence="1">
    <location>
        <begin position="59"/>
        <end position="76"/>
    </location>
</feature>
<dbReference type="Proteomes" id="UP001334084">
    <property type="component" value="Chromosome 7"/>
</dbReference>
<dbReference type="AlphaFoldDB" id="A0AAX4JDC7"/>
<evidence type="ECO:0000313" key="5">
    <source>
        <dbReference type="Proteomes" id="UP001334084"/>
    </source>
</evidence>
<gene>
    <name evidence="4" type="ORF">VNE69_07039</name>
</gene>
<evidence type="ECO:0000256" key="3">
    <source>
        <dbReference type="SAM" id="SignalP"/>
    </source>
</evidence>
<evidence type="ECO:0000256" key="1">
    <source>
        <dbReference type="SAM" id="MobiDB-lite"/>
    </source>
</evidence>
<dbReference type="GeneID" id="90541795"/>
<evidence type="ECO:0000256" key="2">
    <source>
        <dbReference type="SAM" id="Phobius"/>
    </source>
</evidence>
<protein>
    <submittedName>
        <fullName evidence="4">SP-containing membrane protein</fullName>
    </submittedName>
</protein>
<evidence type="ECO:0000313" key="4">
    <source>
        <dbReference type="EMBL" id="WUR03970.1"/>
    </source>
</evidence>
<feature type="transmembrane region" description="Helical" evidence="2">
    <location>
        <begin position="143"/>
        <end position="168"/>
    </location>
</feature>
<name>A0AAX4JDC7_9MICR</name>
<keyword evidence="2" id="KW-0472">Membrane</keyword>
<accession>A0AAX4JDC7</accession>
<organism evidence="4 5">
    <name type="scientific">Vairimorpha necatrix</name>
    <dbReference type="NCBI Taxonomy" id="6039"/>
    <lineage>
        <taxon>Eukaryota</taxon>
        <taxon>Fungi</taxon>
        <taxon>Fungi incertae sedis</taxon>
        <taxon>Microsporidia</taxon>
        <taxon>Nosematidae</taxon>
        <taxon>Vairimorpha</taxon>
    </lineage>
</organism>
<keyword evidence="5" id="KW-1185">Reference proteome</keyword>
<keyword evidence="2" id="KW-1133">Transmembrane helix</keyword>
<feature type="region of interest" description="Disordered" evidence="1">
    <location>
        <begin position="54"/>
        <end position="76"/>
    </location>
</feature>
<dbReference type="RefSeq" id="XP_065330115.1">
    <property type="nucleotide sequence ID" value="XM_065474043.1"/>
</dbReference>
<dbReference type="EMBL" id="CP142732">
    <property type="protein sequence ID" value="WUR03970.1"/>
    <property type="molecule type" value="Genomic_DNA"/>
</dbReference>
<dbReference type="KEGG" id="vnx:VNE69_07039"/>
<feature type="chain" id="PRO_5043343406" evidence="3">
    <location>
        <begin position="21"/>
        <end position="188"/>
    </location>
</feature>
<feature type="signal peptide" evidence="3">
    <location>
        <begin position="1"/>
        <end position="20"/>
    </location>
</feature>
<sequence length="188" mass="21562">MRSSLCCLKMLHLILPLVEGSNIRASTSESNHNNGVFFKSKDLNVLLSTNHVSTGRENAVSRDKSSKNGEKNDLNEGKKEPLHWLLEKSISVLAYSGNFICKVWPYLFGLNCVFRYFFTYREFDFTESLYSNSIALTFKFGKIIRITGIFVFLPCFALNLCFMGWLAIMKAAIKEERDRSTVIEKKNF</sequence>
<proteinExistence type="predicted"/>
<keyword evidence="2" id="KW-0812">Transmembrane</keyword>
<reference evidence="4" key="1">
    <citation type="journal article" date="2024" name="BMC Genomics">
        <title>Functional annotation of a divergent genome using sequence and structure-based similarity.</title>
        <authorList>
            <person name="Svedberg D."/>
            <person name="Winiger R.R."/>
            <person name="Berg A."/>
            <person name="Sharma H."/>
            <person name="Tellgren-Roth C."/>
            <person name="Debrunner-Vossbrinck B.A."/>
            <person name="Vossbrinck C.R."/>
            <person name="Barandun J."/>
        </authorList>
    </citation>
    <scope>NUCLEOTIDE SEQUENCE</scope>
    <source>
        <strain evidence="4">Illinois isolate</strain>
    </source>
</reference>